<dbReference type="AlphaFoldDB" id="A0A6A4WE32"/>
<dbReference type="Proteomes" id="UP000440578">
    <property type="component" value="Unassembled WGS sequence"/>
</dbReference>
<evidence type="ECO:0000313" key="2">
    <source>
        <dbReference type="EMBL" id="KAF0305596.1"/>
    </source>
</evidence>
<gene>
    <name evidence="2" type="ORF">FJT64_022763</name>
</gene>
<comment type="caution">
    <text evidence="2">The sequence shown here is derived from an EMBL/GenBank/DDBJ whole genome shotgun (WGS) entry which is preliminary data.</text>
</comment>
<protein>
    <submittedName>
        <fullName evidence="2">Uncharacterized protein</fullName>
    </submittedName>
</protein>
<keyword evidence="3" id="KW-1185">Reference proteome</keyword>
<feature type="region of interest" description="Disordered" evidence="1">
    <location>
        <begin position="1"/>
        <end position="47"/>
    </location>
</feature>
<evidence type="ECO:0000313" key="3">
    <source>
        <dbReference type="Proteomes" id="UP000440578"/>
    </source>
</evidence>
<proteinExistence type="predicted"/>
<dbReference type="EMBL" id="VIIS01000738">
    <property type="protein sequence ID" value="KAF0305596.1"/>
    <property type="molecule type" value="Genomic_DNA"/>
</dbReference>
<name>A0A6A4WE32_AMPAM</name>
<organism evidence="2 3">
    <name type="scientific">Amphibalanus amphitrite</name>
    <name type="common">Striped barnacle</name>
    <name type="synonym">Balanus amphitrite</name>
    <dbReference type="NCBI Taxonomy" id="1232801"/>
    <lineage>
        <taxon>Eukaryota</taxon>
        <taxon>Metazoa</taxon>
        <taxon>Ecdysozoa</taxon>
        <taxon>Arthropoda</taxon>
        <taxon>Crustacea</taxon>
        <taxon>Multicrustacea</taxon>
        <taxon>Cirripedia</taxon>
        <taxon>Thoracica</taxon>
        <taxon>Thoracicalcarea</taxon>
        <taxon>Balanomorpha</taxon>
        <taxon>Balanoidea</taxon>
        <taxon>Balanidae</taxon>
        <taxon>Amphibalaninae</taxon>
        <taxon>Amphibalanus</taxon>
    </lineage>
</organism>
<accession>A0A6A4WE32</accession>
<reference evidence="2 3" key="1">
    <citation type="submission" date="2019-07" db="EMBL/GenBank/DDBJ databases">
        <title>Draft genome assembly of a fouling barnacle, Amphibalanus amphitrite (Darwin, 1854): The first reference genome for Thecostraca.</title>
        <authorList>
            <person name="Kim W."/>
        </authorList>
    </citation>
    <scope>NUCLEOTIDE SEQUENCE [LARGE SCALE GENOMIC DNA]</scope>
    <source>
        <strain evidence="2">SNU_AA5</strain>
        <tissue evidence="2">Soma without cirri and trophi</tissue>
    </source>
</reference>
<evidence type="ECO:0000256" key="1">
    <source>
        <dbReference type="SAM" id="MobiDB-lite"/>
    </source>
</evidence>
<sequence>MTDIETFYERTPATSDTMARPQLRSKPAAQGTPLQPVRWRPREPLPLPRRLRLPGSSVLGVCRMVDSLATGFC</sequence>